<sequence length="481" mass="58079">MNYKNKILYLTTFFSSFLFAENNISSIEYKHFNDLKEIEVNSASPKLTKITVDTEDISRDEEIEISDQQLAKNPQLIHYFLNLAIDKNRPELIPDLVAMYKKYQYHDPILIDYALGEYAHYQQDYTEAINIYQKLLEKYPNINKIRYKLAQWQFEDKSFNSAKQNFSQLQQQKLPYFIQKRIAAYQYAIQQDNEFDFEMGVNFLNENNINNASSQPYIYLANRRFNKSPDSLPQKGKGFAYYINLEKSFNIADHQKFLFNNLLSGKYYWNNKKYNDIENRALVGYQYQNAKNRMSISPLFEKRWFDQKQYSHSYGLRFENDIKLANKWQSSFAFEYTKTNYKNKSNPHYKQLYSTTLVYLADSKKYFYIGSDVLLDNTINLQEKSRRYAIRMGWKQDWDYYVSTKIGIQFAKRFFKEKEYLFNKKRFDTEYDLTLNIWKRDFSIFGVVPKIQYKYHKTRSTIPDFYSFKKQQINLLFEKDF</sequence>
<dbReference type="PROSITE" id="PS50005">
    <property type="entry name" value="TPR"/>
    <property type="match status" value="1"/>
</dbReference>
<evidence type="ECO:0000256" key="5">
    <source>
        <dbReference type="ARBA" id="ARBA00023136"/>
    </source>
</evidence>
<dbReference type="Pfam" id="PF24575">
    <property type="entry name" value="TPR_Slam"/>
    <property type="match status" value="1"/>
</dbReference>
<keyword evidence="5" id="KW-0472">Membrane</keyword>
<gene>
    <name evidence="11" type="ORF">ACFQ02_06755</name>
</gene>
<evidence type="ECO:0000256" key="4">
    <source>
        <dbReference type="ARBA" id="ARBA00022729"/>
    </source>
</evidence>
<protein>
    <submittedName>
        <fullName evidence="11">Surface lipoprotein assembly modifier</fullName>
    </submittedName>
</protein>
<evidence type="ECO:0000256" key="6">
    <source>
        <dbReference type="ARBA" id="ARBA00023237"/>
    </source>
</evidence>
<comment type="caution">
    <text evidence="11">The sequence shown here is derived from an EMBL/GenBank/DDBJ whole genome shotgun (WGS) entry which is preliminary data.</text>
</comment>
<evidence type="ECO:0000256" key="7">
    <source>
        <dbReference type="ARBA" id="ARBA00023609"/>
    </source>
</evidence>
<evidence type="ECO:0000256" key="1">
    <source>
        <dbReference type="ARBA" id="ARBA00004571"/>
    </source>
</evidence>
<dbReference type="Gene3D" id="1.25.40.10">
    <property type="entry name" value="Tetratricopeptide repeat domain"/>
    <property type="match status" value="1"/>
</dbReference>
<evidence type="ECO:0000259" key="10">
    <source>
        <dbReference type="Pfam" id="PF24575"/>
    </source>
</evidence>
<feature type="domain" description="Surface lipoprotein assembly modifier N-terminal TPR repeats region" evidence="10">
    <location>
        <begin position="63"/>
        <end position="166"/>
    </location>
</feature>
<evidence type="ECO:0000259" key="9">
    <source>
        <dbReference type="Pfam" id="PF04575"/>
    </source>
</evidence>
<proteinExistence type="inferred from homology"/>
<organism evidence="11 12">
    <name type="scientific">Seminibacterium arietis</name>
    <dbReference type="NCBI Taxonomy" id="1173502"/>
    <lineage>
        <taxon>Bacteria</taxon>
        <taxon>Pseudomonadati</taxon>
        <taxon>Pseudomonadota</taxon>
        <taxon>Gammaproteobacteria</taxon>
        <taxon>Pasteurellales</taxon>
        <taxon>Pasteurellaceae</taxon>
        <taxon>Seminibacterium</taxon>
    </lineage>
</organism>
<dbReference type="Proteomes" id="UP001596996">
    <property type="component" value="Unassembled WGS sequence"/>
</dbReference>
<evidence type="ECO:0000313" key="12">
    <source>
        <dbReference type="Proteomes" id="UP001596996"/>
    </source>
</evidence>
<dbReference type="RefSeq" id="WP_380820890.1">
    <property type="nucleotide sequence ID" value="NZ_JBHTJN010000011.1"/>
</dbReference>
<evidence type="ECO:0000256" key="2">
    <source>
        <dbReference type="ARBA" id="ARBA00022452"/>
    </source>
</evidence>
<dbReference type="InterPro" id="IPR057556">
    <property type="entry name" value="TPR_Slam"/>
</dbReference>
<evidence type="ECO:0000256" key="3">
    <source>
        <dbReference type="ARBA" id="ARBA00022692"/>
    </source>
</evidence>
<accession>A0ABW3I9G7</accession>
<keyword evidence="12" id="KW-1185">Reference proteome</keyword>
<evidence type="ECO:0000256" key="8">
    <source>
        <dbReference type="PROSITE-ProRule" id="PRU00339"/>
    </source>
</evidence>
<feature type="repeat" description="TPR" evidence="8">
    <location>
        <begin position="109"/>
        <end position="142"/>
    </location>
</feature>
<dbReference type="Pfam" id="PF04575">
    <property type="entry name" value="SlipAM"/>
    <property type="match status" value="1"/>
</dbReference>
<keyword evidence="3" id="KW-0812">Transmembrane</keyword>
<dbReference type="SUPFAM" id="SSF48452">
    <property type="entry name" value="TPR-like"/>
    <property type="match status" value="1"/>
</dbReference>
<comment type="similarity">
    <text evidence="7">Belongs to the Slam family.</text>
</comment>
<feature type="domain" description="Surface lipoprotein assembly modifier C-terminal" evidence="9">
    <location>
        <begin position="196"/>
        <end position="481"/>
    </location>
</feature>
<comment type="subcellular location">
    <subcellularLocation>
        <location evidence="1">Cell outer membrane</location>
        <topology evidence="1">Multi-pass membrane protein</topology>
    </subcellularLocation>
</comment>
<dbReference type="InterPro" id="IPR007655">
    <property type="entry name" value="Slam_C"/>
</dbReference>
<keyword evidence="11" id="KW-0449">Lipoprotein</keyword>
<dbReference type="InterPro" id="IPR011990">
    <property type="entry name" value="TPR-like_helical_dom_sf"/>
</dbReference>
<dbReference type="InterPro" id="IPR019734">
    <property type="entry name" value="TPR_rpt"/>
</dbReference>
<keyword evidence="2" id="KW-1134">Transmembrane beta strand</keyword>
<reference evidence="12" key="1">
    <citation type="journal article" date="2019" name="Int. J. Syst. Evol. Microbiol.">
        <title>The Global Catalogue of Microorganisms (GCM) 10K type strain sequencing project: providing services to taxonomists for standard genome sequencing and annotation.</title>
        <authorList>
            <consortium name="The Broad Institute Genomics Platform"/>
            <consortium name="The Broad Institute Genome Sequencing Center for Infectious Disease"/>
            <person name="Wu L."/>
            <person name="Ma J."/>
        </authorList>
    </citation>
    <scope>NUCLEOTIDE SEQUENCE [LARGE SCALE GENOMIC DNA]</scope>
    <source>
        <strain evidence="12">CCUG 61707</strain>
    </source>
</reference>
<evidence type="ECO:0000313" key="11">
    <source>
        <dbReference type="EMBL" id="MFD0966539.1"/>
    </source>
</evidence>
<keyword evidence="4" id="KW-0732">Signal</keyword>
<name>A0ABW3I9G7_9PAST</name>
<dbReference type="EMBL" id="JBHTJN010000011">
    <property type="protein sequence ID" value="MFD0966539.1"/>
    <property type="molecule type" value="Genomic_DNA"/>
</dbReference>
<keyword evidence="8" id="KW-0802">TPR repeat</keyword>
<keyword evidence="6" id="KW-0998">Cell outer membrane</keyword>